<organism evidence="1 2">
    <name type="scientific">Methanobrevibacter millerae</name>
    <dbReference type="NCBI Taxonomy" id="230361"/>
    <lineage>
        <taxon>Archaea</taxon>
        <taxon>Methanobacteriati</taxon>
        <taxon>Methanobacteriota</taxon>
        <taxon>Methanomada group</taxon>
        <taxon>Methanobacteria</taxon>
        <taxon>Methanobacteriales</taxon>
        <taxon>Methanobacteriaceae</taxon>
        <taxon>Methanobrevibacter</taxon>
    </lineage>
</organism>
<reference evidence="1" key="1">
    <citation type="submission" date="2019-04" db="EMBL/GenBank/DDBJ databases">
        <title>Evolution of Biomass-Degrading Anaerobic Consortia Revealed by Metagenomics.</title>
        <authorList>
            <person name="Peng X."/>
        </authorList>
    </citation>
    <scope>NUCLEOTIDE SEQUENCE</scope>
    <source>
        <strain evidence="1">SIG12</strain>
    </source>
</reference>
<dbReference type="EMBL" id="SUTE01000002">
    <property type="protein sequence ID" value="MBE6504268.1"/>
    <property type="molecule type" value="Genomic_DNA"/>
</dbReference>
<sequence length="293" mass="32483">MHTESVPILQKLSIHFKENISFVDYGDGWEDLALIGNTVVLKVYTKNLAFYTEDLVKIYKNDSMFIADVGIANETVSFEINVMNYTRRSDENGFAKLAINLNPGNYTIKTTFNGTTVENMITVLPTLIGDNLVKYFRNASQFYISLIDGECNPVTGINITMNINGVYYDRTTNENGTAKLNINLNPGQYILTALDPLTGLLMSYNITVLPTLNATDLEMTYKDGSTFNVYVLDGQGNPLANAAVTFNINGVFYTRLSDSHGIAKLNINMMAGKYIITSAYDGLQVSNTITIKD</sequence>
<evidence type="ECO:0000313" key="2">
    <source>
        <dbReference type="Proteomes" id="UP000762703"/>
    </source>
</evidence>
<dbReference type="Gene3D" id="2.60.40.10">
    <property type="entry name" value="Immunoglobulins"/>
    <property type="match status" value="1"/>
</dbReference>
<protein>
    <recommendedName>
        <fullName evidence="3">Adhesin-like protein</fullName>
    </recommendedName>
</protein>
<accession>A0A8T3V889</accession>
<dbReference type="InterPro" id="IPR013783">
    <property type="entry name" value="Ig-like_fold"/>
</dbReference>
<dbReference type="SUPFAM" id="SSF49373">
    <property type="entry name" value="Invasin/intimin cell-adhesion fragments"/>
    <property type="match status" value="1"/>
</dbReference>
<evidence type="ECO:0008006" key="3">
    <source>
        <dbReference type="Google" id="ProtNLM"/>
    </source>
</evidence>
<dbReference type="RefSeq" id="WP_303735904.1">
    <property type="nucleotide sequence ID" value="NZ_SUTE01000002.1"/>
</dbReference>
<comment type="caution">
    <text evidence="1">The sequence shown here is derived from an EMBL/GenBank/DDBJ whole genome shotgun (WGS) entry which is preliminary data.</text>
</comment>
<evidence type="ECO:0000313" key="1">
    <source>
        <dbReference type="EMBL" id="MBE6504268.1"/>
    </source>
</evidence>
<proteinExistence type="predicted"/>
<dbReference type="InterPro" id="IPR008964">
    <property type="entry name" value="Invasin/intimin_cell_adhesion"/>
</dbReference>
<dbReference type="AlphaFoldDB" id="A0A8T3V889"/>
<dbReference type="Proteomes" id="UP000762703">
    <property type="component" value="Unassembled WGS sequence"/>
</dbReference>
<gene>
    <name evidence="1" type="ORF">E7Z73_00790</name>
</gene>
<name>A0A8T3V889_9EURY</name>